<dbReference type="InterPro" id="IPR027417">
    <property type="entry name" value="P-loop_NTPase"/>
</dbReference>
<feature type="region of interest" description="Disordered" evidence="1">
    <location>
        <begin position="127"/>
        <end position="150"/>
    </location>
</feature>
<sequence>MNVPSVKGTRDAKKTLQTSASNTEAGLEQIQGKDVLDCEPPGLKRFLLNDEVSAVVLTGPQGSGKTTLAKFFCEDEEVRNIFKNNIFFVHVSENPNLSLIDDEFLSWVFSPPSVTFDDESLIDHFPDSSASDLGGRSSHVSTASGTMDQFQDSSASTLGYKSYIQDNAKAIVSS</sequence>
<evidence type="ECO:0000256" key="1">
    <source>
        <dbReference type="SAM" id="MobiDB-lite"/>
    </source>
</evidence>
<organism evidence="2 3">
    <name type="scientific">Malus domestica</name>
    <name type="common">Apple</name>
    <name type="synonym">Pyrus malus</name>
    <dbReference type="NCBI Taxonomy" id="3750"/>
    <lineage>
        <taxon>Eukaryota</taxon>
        <taxon>Viridiplantae</taxon>
        <taxon>Streptophyta</taxon>
        <taxon>Embryophyta</taxon>
        <taxon>Tracheophyta</taxon>
        <taxon>Spermatophyta</taxon>
        <taxon>Magnoliopsida</taxon>
        <taxon>eudicotyledons</taxon>
        <taxon>Gunneridae</taxon>
        <taxon>Pentapetalae</taxon>
        <taxon>rosids</taxon>
        <taxon>fabids</taxon>
        <taxon>Rosales</taxon>
        <taxon>Rosaceae</taxon>
        <taxon>Amygdaloideae</taxon>
        <taxon>Maleae</taxon>
        <taxon>Malus</taxon>
    </lineage>
</organism>
<dbReference type="Gene3D" id="3.40.50.300">
    <property type="entry name" value="P-loop containing nucleotide triphosphate hydrolases"/>
    <property type="match status" value="1"/>
</dbReference>
<reference evidence="2 3" key="1">
    <citation type="submission" date="2018-10" db="EMBL/GenBank/DDBJ databases">
        <title>A high-quality apple genome assembly.</title>
        <authorList>
            <person name="Hu J."/>
        </authorList>
    </citation>
    <scope>NUCLEOTIDE SEQUENCE [LARGE SCALE GENOMIC DNA]</scope>
    <source>
        <strain evidence="3">cv. HFTH1</strain>
        <tissue evidence="2">Young leaf</tissue>
    </source>
</reference>
<gene>
    <name evidence="2" type="ORF">DVH24_008307</name>
</gene>
<proteinExistence type="predicted"/>
<protein>
    <recommendedName>
        <fullName evidence="4">NB-ARC domain-containing protein</fullName>
    </recommendedName>
</protein>
<evidence type="ECO:0000313" key="3">
    <source>
        <dbReference type="Proteomes" id="UP000290289"/>
    </source>
</evidence>
<evidence type="ECO:0008006" key="4">
    <source>
        <dbReference type="Google" id="ProtNLM"/>
    </source>
</evidence>
<dbReference type="AlphaFoldDB" id="A0A498JLR7"/>
<name>A0A498JLR7_MALDO</name>
<comment type="caution">
    <text evidence="2">The sequence shown here is derived from an EMBL/GenBank/DDBJ whole genome shotgun (WGS) entry which is preliminary data.</text>
</comment>
<feature type="compositionally biased region" description="Polar residues" evidence="1">
    <location>
        <begin position="138"/>
        <end position="150"/>
    </location>
</feature>
<dbReference type="Proteomes" id="UP000290289">
    <property type="component" value="Chromosome 6"/>
</dbReference>
<feature type="region of interest" description="Disordered" evidence="1">
    <location>
        <begin position="1"/>
        <end position="24"/>
    </location>
</feature>
<dbReference type="EMBL" id="RDQH01000332">
    <property type="protein sequence ID" value="RXH95807.1"/>
    <property type="molecule type" value="Genomic_DNA"/>
</dbReference>
<evidence type="ECO:0000313" key="2">
    <source>
        <dbReference type="EMBL" id="RXH95807.1"/>
    </source>
</evidence>
<dbReference type="SUPFAM" id="SSF52540">
    <property type="entry name" value="P-loop containing nucleoside triphosphate hydrolases"/>
    <property type="match status" value="1"/>
</dbReference>
<feature type="compositionally biased region" description="Polar residues" evidence="1">
    <location>
        <begin position="15"/>
        <end position="24"/>
    </location>
</feature>
<keyword evidence="3" id="KW-1185">Reference proteome</keyword>
<accession>A0A498JLR7</accession>